<gene>
    <name evidence="2" type="ORF">FIBSPDRAFT_886312</name>
</gene>
<organism evidence="2 3">
    <name type="scientific">Athelia psychrophila</name>
    <dbReference type="NCBI Taxonomy" id="1759441"/>
    <lineage>
        <taxon>Eukaryota</taxon>
        <taxon>Fungi</taxon>
        <taxon>Dikarya</taxon>
        <taxon>Basidiomycota</taxon>
        <taxon>Agaricomycotina</taxon>
        <taxon>Agaricomycetes</taxon>
        <taxon>Agaricomycetidae</taxon>
        <taxon>Atheliales</taxon>
        <taxon>Atheliaceae</taxon>
        <taxon>Athelia</taxon>
    </lineage>
</organism>
<dbReference type="Proteomes" id="UP000076532">
    <property type="component" value="Unassembled WGS sequence"/>
</dbReference>
<protein>
    <submittedName>
        <fullName evidence="2">Uncharacterized protein</fullName>
    </submittedName>
</protein>
<feature type="region of interest" description="Disordered" evidence="1">
    <location>
        <begin position="192"/>
        <end position="225"/>
    </location>
</feature>
<dbReference type="EMBL" id="KV417507">
    <property type="protein sequence ID" value="KZP27759.1"/>
    <property type="molecule type" value="Genomic_DNA"/>
</dbReference>
<sequence length="225" mass="24789">MPALRTVARAAARARNGLMRLTICRNCLGGLQLWPIEALAGEWVVGQQGVPFCNIPWASLSTNPSHLCTCRYVTCPGLCPTLVRCRKAVGCGTGAVRVRYDAVRVRNDAVRNAKDGRYERDAGHSTKPKGLTSLYAIFRRERRRLRQSGKGFGGVGTLSEVRGRRRKYGNSIESEGDIAAKPRWIEIRDAAPRTSPRLTTGRDVHDKSINMPWTAPGQEVTTVST</sequence>
<reference evidence="2 3" key="1">
    <citation type="journal article" date="2016" name="Mol. Biol. Evol.">
        <title>Comparative Genomics of Early-Diverging Mushroom-Forming Fungi Provides Insights into the Origins of Lignocellulose Decay Capabilities.</title>
        <authorList>
            <person name="Nagy L.G."/>
            <person name="Riley R."/>
            <person name="Tritt A."/>
            <person name="Adam C."/>
            <person name="Daum C."/>
            <person name="Floudas D."/>
            <person name="Sun H."/>
            <person name="Yadav J.S."/>
            <person name="Pangilinan J."/>
            <person name="Larsson K.H."/>
            <person name="Matsuura K."/>
            <person name="Barry K."/>
            <person name="Labutti K."/>
            <person name="Kuo R."/>
            <person name="Ohm R.A."/>
            <person name="Bhattacharya S.S."/>
            <person name="Shirouzu T."/>
            <person name="Yoshinaga Y."/>
            <person name="Martin F.M."/>
            <person name="Grigoriev I.V."/>
            <person name="Hibbett D.S."/>
        </authorList>
    </citation>
    <scope>NUCLEOTIDE SEQUENCE [LARGE SCALE GENOMIC DNA]</scope>
    <source>
        <strain evidence="2 3">CBS 109695</strain>
    </source>
</reference>
<dbReference type="AlphaFoldDB" id="A0A166R0B6"/>
<keyword evidence="3" id="KW-1185">Reference proteome</keyword>
<evidence type="ECO:0000313" key="2">
    <source>
        <dbReference type="EMBL" id="KZP27759.1"/>
    </source>
</evidence>
<proteinExistence type="predicted"/>
<evidence type="ECO:0000313" key="3">
    <source>
        <dbReference type="Proteomes" id="UP000076532"/>
    </source>
</evidence>
<accession>A0A166R0B6</accession>
<evidence type="ECO:0000256" key="1">
    <source>
        <dbReference type="SAM" id="MobiDB-lite"/>
    </source>
</evidence>
<name>A0A166R0B6_9AGAM</name>